<dbReference type="EMBL" id="JAIZPD010000012">
    <property type="protein sequence ID" value="KAH0959557.1"/>
    <property type="molecule type" value="Genomic_DNA"/>
</dbReference>
<sequence length="70" mass="8108">MAQGSQISDIAYAKKGHEKYGPIVRIGPNEVYIQDPAFYETPYAQSRHSDKLKKLEHRFNNELSIFFYNG</sequence>
<protein>
    <submittedName>
        <fullName evidence="1">Uncharacterized protein</fullName>
    </submittedName>
</protein>
<comment type="caution">
    <text evidence="1">The sequence shown here is derived from an EMBL/GenBank/DDBJ whole genome shotgun (WGS) entry which is preliminary data.</text>
</comment>
<dbReference type="Proteomes" id="UP000824596">
    <property type="component" value="Unassembled WGS sequence"/>
</dbReference>
<evidence type="ECO:0000313" key="2">
    <source>
        <dbReference type="Proteomes" id="UP000824596"/>
    </source>
</evidence>
<keyword evidence="2" id="KW-1185">Reference proteome</keyword>
<gene>
    <name evidence="1" type="ORF">HRG_09339</name>
</gene>
<dbReference type="RefSeq" id="XP_044717070.1">
    <property type="nucleotide sequence ID" value="XM_044867810.1"/>
</dbReference>
<organism evidence="1 2">
    <name type="scientific">Hirsutella rhossiliensis</name>
    <dbReference type="NCBI Taxonomy" id="111463"/>
    <lineage>
        <taxon>Eukaryota</taxon>
        <taxon>Fungi</taxon>
        <taxon>Dikarya</taxon>
        <taxon>Ascomycota</taxon>
        <taxon>Pezizomycotina</taxon>
        <taxon>Sordariomycetes</taxon>
        <taxon>Hypocreomycetidae</taxon>
        <taxon>Hypocreales</taxon>
        <taxon>Ophiocordycipitaceae</taxon>
        <taxon>Hirsutella</taxon>
    </lineage>
</organism>
<evidence type="ECO:0000313" key="1">
    <source>
        <dbReference type="EMBL" id="KAH0959557.1"/>
    </source>
</evidence>
<accession>A0A9P8MR52</accession>
<dbReference type="AlphaFoldDB" id="A0A9P8MR52"/>
<proteinExistence type="predicted"/>
<dbReference type="OrthoDB" id="5106167at2759"/>
<name>A0A9P8MR52_9HYPO</name>
<dbReference type="GeneID" id="68358468"/>
<reference evidence="1" key="1">
    <citation type="submission" date="2021-09" db="EMBL/GenBank/DDBJ databases">
        <title>A high-quality genome of the endoparasitic fungus Hirsutella rhossiliensis with a comparison of Hirsutella genomes reveals transposable elements contributing to genome size variation.</title>
        <authorList>
            <person name="Lin R."/>
            <person name="Jiao Y."/>
            <person name="Sun X."/>
            <person name="Ling J."/>
            <person name="Xie B."/>
            <person name="Cheng X."/>
        </authorList>
    </citation>
    <scope>NUCLEOTIDE SEQUENCE</scope>
    <source>
        <strain evidence="1">HR02</strain>
    </source>
</reference>